<proteinExistence type="predicted"/>
<evidence type="ECO:0000313" key="1">
    <source>
        <dbReference type="EMBL" id="DAF65171.1"/>
    </source>
</evidence>
<sequence>MNIKKEAKSIAQHVIDTNNLTTALTSDEVRLIRRSIEHHFINMHRYLRQKFPPHRLKESLKTTGE</sequence>
<name>A0A8S5TPY1_9CAUD</name>
<organism evidence="1">
    <name type="scientific">Myoviridae sp. ct2AC8</name>
    <dbReference type="NCBI Taxonomy" id="2827655"/>
    <lineage>
        <taxon>Viruses</taxon>
        <taxon>Duplodnaviria</taxon>
        <taxon>Heunggongvirae</taxon>
        <taxon>Uroviricota</taxon>
        <taxon>Caudoviricetes</taxon>
    </lineage>
</organism>
<reference evidence="1" key="1">
    <citation type="journal article" date="2021" name="Proc. Natl. Acad. Sci. U.S.A.">
        <title>A Catalog of Tens of Thousands of Viruses from Human Metagenomes Reveals Hidden Associations with Chronic Diseases.</title>
        <authorList>
            <person name="Tisza M.J."/>
            <person name="Buck C.B."/>
        </authorList>
    </citation>
    <scope>NUCLEOTIDE SEQUENCE</scope>
    <source>
        <strain evidence="1">Ct2AC8</strain>
    </source>
</reference>
<accession>A0A8S5TPY1</accession>
<dbReference type="EMBL" id="BK032875">
    <property type="protein sequence ID" value="DAF65171.1"/>
    <property type="molecule type" value="Genomic_DNA"/>
</dbReference>
<protein>
    <submittedName>
        <fullName evidence="1">Uncharacterized protein</fullName>
    </submittedName>
</protein>